<evidence type="ECO:0000256" key="2">
    <source>
        <dbReference type="ARBA" id="ARBA00022490"/>
    </source>
</evidence>
<dbReference type="InterPro" id="IPR049083">
    <property type="entry name" value="TACO1_YebC_N"/>
</dbReference>
<evidence type="ECO:0000256" key="1">
    <source>
        <dbReference type="ARBA" id="ARBA00008724"/>
    </source>
</evidence>
<dbReference type="Pfam" id="PF01709">
    <property type="entry name" value="Transcrip_reg"/>
    <property type="match status" value="1"/>
</dbReference>
<keyword evidence="3" id="KW-0238">DNA-binding</keyword>
<dbReference type="GO" id="GO:0005829">
    <property type="term" value="C:cytosol"/>
    <property type="evidence" value="ECO:0007669"/>
    <property type="project" value="TreeGrafter"/>
</dbReference>
<feature type="region of interest" description="Disordered" evidence="4">
    <location>
        <begin position="43"/>
        <end position="69"/>
    </location>
</feature>
<dbReference type="PANTHER" id="PTHR12532:SF6">
    <property type="entry name" value="TRANSCRIPTIONAL REGULATORY PROTEIN YEBC-RELATED"/>
    <property type="match status" value="1"/>
</dbReference>
<dbReference type="Gene3D" id="3.30.70.980">
    <property type="match status" value="2"/>
</dbReference>
<evidence type="ECO:0008006" key="8">
    <source>
        <dbReference type="Google" id="ProtNLM"/>
    </source>
</evidence>
<dbReference type="InterPro" id="IPR048300">
    <property type="entry name" value="TACO1_YebC-like_2nd/3rd_dom"/>
</dbReference>
<dbReference type="InterPro" id="IPR029072">
    <property type="entry name" value="YebC-like"/>
</dbReference>
<dbReference type="NCBIfam" id="NF009044">
    <property type="entry name" value="PRK12378.1"/>
    <property type="match status" value="1"/>
</dbReference>
<name>A0A382P7V0_9ZZZZ</name>
<dbReference type="PANTHER" id="PTHR12532">
    <property type="entry name" value="TRANSLATIONAL ACTIVATOR OF CYTOCHROME C OXIDASE 1"/>
    <property type="match status" value="1"/>
</dbReference>
<evidence type="ECO:0000256" key="4">
    <source>
        <dbReference type="SAM" id="MobiDB-lite"/>
    </source>
</evidence>
<reference evidence="7" key="1">
    <citation type="submission" date="2018-05" db="EMBL/GenBank/DDBJ databases">
        <authorList>
            <person name="Lanie J.A."/>
            <person name="Ng W.-L."/>
            <person name="Kazmierczak K.M."/>
            <person name="Andrzejewski T.M."/>
            <person name="Davidsen T.M."/>
            <person name="Wayne K.J."/>
            <person name="Tettelin H."/>
            <person name="Glass J.I."/>
            <person name="Rusch D."/>
            <person name="Podicherti R."/>
            <person name="Tsui H.-C.T."/>
            <person name="Winkler M.E."/>
        </authorList>
    </citation>
    <scope>NUCLEOTIDE SEQUENCE</scope>
</reference>
<dbReference type="InterPro" id="IPR017856">
    <property type="entry name" value="Integrase-like_N"/>
</dbReference>
<dbReference type="HAMAP" id="MF_00693">
    <property type="entry name" value="Transcrip_reg_TACO1"/>
    <property type="match status" value="1"/>
</dbReference>
<protein>
    <recommendedName>
        <fullName evidence="8">YebC/PmpR family DNA-binding transcriptional regulator</fullName>
    </recommendedName>
</protein>
<proteinExistence type="inferred from homology"/>
<keyword evidence="2" id="KW-0963">Cytoplasm</keyword>
<gene>
    <name evidence="7" type="ORF">METZ01_LOCUS321662</name>
</gene>
<dbReference type="NCBIfam" id="TIGR01033">
    <property type="entry name" value="YebC/PmpR family DNA-binding transcriptional regulator"/>
    <property type="match status" value="1"/>
</dbReference>
<accession>A0A382P7V0</accession>
<evidence type="ECO:0000259" key="6">
    <source>
        <dbReference type="Pfam" id="PF20772"/>
    </source>
</evidence>
<dbReference type="Pfam" id="PF20772">
    <property type="entry name" value="TACO1_YebC_N"/>
    <property type="match status" value="1"/>
</dbReference>
<evidence type="ECO:0000259" key="5">
    <source>
        <dbReference type="Pfam" id="PF01709"/>
    </source>
</evidence>
<feature type="domain" description="TACO1/YebC-like second and third" evidence="5">
    <location>
        <begin position="66"/>
        <end position="221"/>
    </location>
</feature>
<dbReference type="Gene3D" id="1.10.10.200">
    <property type="match status" value="1"/>
</dbReference>
<feature type="domain" description="TACO1/YebC-like N-terminal" evidence="6">
    <location>
        <begin position="1"/>
        <end position="57"/>
    </location>
</feature>
<dbReference type="NCBIfam" id="NF001030">
    <property type="entry name" value="PRK00110.1"/>
    <property type="match status" value="1"/>
</dbReference>
<sequence length="233" mass="25389">ARRGQLFTKLAREITVAARQGGDNPDMNVRLRLAVQKARDSNMPLDNIERATKRGAGGGDGSNDALEEATYEGYGPGGVAIMLHTLSDNRNRTVSEVRSTFSKGGGSLGENGCVSWNFLPQGVVTAEVNPDEGEEVALVAIDAGAEDFKLEESYLEIYAVPENFDLLRSAMEERGVKINTAELSMVPKSTVSVDQKTAEQTLKLLDKLEELDDVQKVYTNADFPDDVLEQYKS</sequence>
<evidence type="ECO:0000256" key="3">
    <source>
        <dbReference type="ARBA" id="ARBA00023125"/>
    </source>
</evidence>
<dbReference type="SUPFAM" id="SSF75625">
    <property type="entry name" value="YebC-like"/>
    <property type="match status" value="1"/>
</dbReference>
<evidence type="ECO:0000313" key="7">
    <source>
        <dbReference type="EMBL" id="SVC68808.1"/>
    </source>
</evidence>
<dbReference type="InterPro" id="IPR026564">
    <property type="entry name" value="Transcrip_reg_TACO1-like_dom3"/>
</dbReference>
<dbReference type="AlphaFoldDB" id="A0A382P7V0"/>
<feature type="non-terminal residue" evidence="7">
    <location>
        <position position="1"/>
    </location>
</feature>
<organism evidence="7">
    <name type="scientific">marine metagenome</name>
    <dbReference type="NCBI Taxonomy" id="408172"/>
    <lineage>
        <taxon>unclassified sequences</taxon>
        <taxon>metagenomes</taxon>
        <taxon>ecological metagenomes</taxon>
    </lineage>
</organism>
<dbReference type="EMBL" id="UINC01105115">
    <property type="protein sequence ID" value="SVC68808.1"/>
    <property type="molecule type" value="Genomic_DNA"/>
</dbReference>
<comment type="similarity">
    <text evidence="1">Belongs to the TACO1 family.</text>
</comment>
<dbReference type="InterPro" id="IPR002876">
    <property type="entry name" value="Transcrip_reg_TACO1-like"/>
</dbReference>
<dbReference type="GO" id="GO:0003677">
    <property type="term" value="F:DNA binding"/>
    <property type="evidence" value="ECO:0007669"/>
    <property type="project" value="UniProtKB-KW"/>
</dbReference>